<dbReference type="RefSeq" id="WP_186888491.1">
    <property type="nucleotide sequence ID" value="NZ_JACONZ010000004.1"/>
</dbReference>
<evidence type="ECO:0000256" key="3">
    <source>
        <dbReference type="SAM" id="MobiDB-lite"/>
    </source>
</evidence>
<dbReference type="EMBL" id="JACONZ010000004">
    <property type="protein sequence ID" value="MBC5582144.1"/>
    <property type="molecule type" value="Genomic_DNA"/>
</dbReference>
<feature type="region of interest" description="Disordered" evidence="3">
    <location>
        <begin position="272"/>
        <end position="298"/>
    </location>
</feature>
<reference evidence="5" key="1">
    <citation type="submission" date="2020-08" db="EMBL/GenBank/DDBJ databases">
        <title>Genome public.</title>
        <authorList>
            <person name="Liu C."/>
            <person name="Sun Q."/>
        </authorList>
    </citation>
    <scope>NUCLEOTIDE SEQUENCE</scope>
    <source>
        <strain evidence="5">BX8</strain>
    </source>
</reference>
<dbReference type="GO" id="GO:0006152">
    <property type="term" value="P:purine nucleoside catabolic process"/>
    <property type="evidence" value="ECO:0007669"/>
    <property type="project" value="TreeGrafter"/>
</dbReference>
<dbReference type="InterPro" id="IPR023186">
    <property type="entry name" value="IUNH"/>
</dbReference>
<evidence type="ECO:0000256" key="1">
    <source>
        <dbReference type="ARBA" id="ARBA00022801"/>
    </source>
</evidence>
<sequence length="325" mass="35006">MKKIILDCDPGHDDAFAIMLAAKHLDVLGVTTVGGNGYLPNVTRNALQVLDQIGRADIPVYAGHAGPSTLPLVIAPNVHGESGMDGPSLPPPSRPAEGRHAVDFIVETVMSDAEVTLVATGPLTNIAAALNREPRIAQKVQALYLMGGGAYCGNWTPAAEFNIWVDAEASYKVFHSGMPLYMAGVNLTRQCPVLAEDIEAMRGFGNRAGVFAAELLDFFAHGGDAHLHDPCAVAWLIDPSLVRSAFLHVDIELTGTLTRGMTVTDLRPLQTHHPERDLDLDSPHRWDDAPEGAPFRGSAPNTHVGLRLDFAGFRRLLLDTVRSYD</sequence>
<feature type="domain" description="Inosine/uridine-preferring nucleoside hydrolase" evidence="4">
    <location>
        <begin position="4"/>
        <end position="312"/>
    </location>
</feature>
<name>A0A923KYK5_9FIRM</name>
<dbReference type="InterPro" id="IPR001910">
    <property type="entry name" value="Inosine/uridine_hydrolase_dom"/>
</dbReference>
<evidence type="ECO:0000313" key="5">
    <source>
        <dbReference type="EMBL" id="MBC5582144.1"/>
    </source>
</evidence>
<keyword evidence="6" id="KW-1185">Reference proteome</keyword>
<dbReference type="PANTHER" id="PTHR12304">
    <property type="entry name" value="INOSINE-URIDINE PREFERRING NUCLEOSIDE HYDROLASE"/>
    <property type="match status" value="1"/>
</dbReference>
<dbReference type="AlphaFoldDB" id="A0A923KYK5"/>
<keyword evidence="1 5" id="KW-0378">Hydrolase</keyword>
<dbReference type="InterPro" id="IPR036452">
    <property type="entry name" value="Ribo_hydro-like"/>
</dbReference>
<dbReference type="Pfam" id="PF01156">
    <property type="entry name" value="IU_nuc_hydro"/>
    <property type="match status" value="1"/>
</dbReference>
<dbReference type="Gene3D" id="3.90.245.10">
    <property type="entry name" value="Ribonucleoside hydrolase-like"/>
    <property type="match status" value="1"/>
</dbReference>
<dbReference type="PANTHER" id="PTHR12304:SF4">
    <property type="entry name" value="URIDINE NUCLEOSIDASE"/>
    <property type="match status" value="1"/>
</dbReference>
<feature type="compositionally biased region" description="Basic and acidic residues" evidence="3">
    <location>
        <begin position="272"/>
        <end position="288"/>
    </location>
</feature>
<proteinExistence type="predicted"/>
<protein>
    <submittedName>
        <fullName evidence="5">Nucleoside hydrolase</fullName>
    </submittedName>
</protein>
<accession>A0A923KYK5</accession>
<evidence type="ECO:0000256" key="2">
    <source>
        <dbReference type="ARBA" id="ARBA00023295"/>
    </source>
</evidence>
<dbReference type="SUPFAM" id="SSF53590">
    <property type="entry name" value="Nucleoside hydrolase"/>
    <property type="match status" value="1"/>
</dbReference>
<gene>
    <name evidence="5" type="ORF">H8S23_11560</name>
</gene>
<keyword evidence="2" id="KW-0326">Glycosidase</keyword>
<dbReference type="GO" id="GO:0005829">
    <property type="term" value="C:cytosol"/>
    <property type="evidence" value="ECO:0007669"/>
    <property type="project" value="TreeGrafter"/>
</dbReference>
<dbReference type="Proteomes" id="UP000659630">
    <property type="component" value="Unassembled WGS sequence"/>
</dbReference>
<comment type="caution">
    <text evidence="5">The sequence shown here is derived from an EMBL/GenBank/DDBJ whole genome shotgun (WGS) entry which is preliminary data.</text>
</comment>
<dbReference type="CDD" id="cd02651">
    <property type="entry name" value="nuc_hydro_IU_UC_XIUA"/>
    <property type="match status" value="1"/>
</dbReference>
<organism evidence="5 6">
    <name type="scientific">Anaerofilum hominis</name>
    <dbReference type="NCBI Taxonomy" id="2763016"/>
    <lineage>
        <taxon>Bacteria</taxon>
        <taxon>Bacillati</taxon>
        <taxon>Bacillota</taxon>
        <taxon>Clostridia</taxon>
        <taxon>Eubacteriales</taxon>
        <taxon>Oscillospiraceae</taxon>
        <taxon>Anaerofilum</taxon>
    </lineage>
</organism>
<dbReference type="GO" id="GO:0008477">
    <property type="term" value="F:purine nucleosidase activity"/>
    <property type="evidence" value="ECO:0007669"/>
    <property type="project" value="TreeGrafter"/>
</dbReference>
<evidence type="ECO:0000313" key="6">
    <source>
        <dbReference type="Proteomes" id="UP000659630"/>
    </source>
</evidence>
<evidence type="ECO:0000259" key="4">
    <source>
        <dbReference type="Pfam" id="PF01156"/>
    </source>
</evidence>